<organism evidence="1 2">
    <name type="scientific">Cryptobacterium curtum (strain ATCC 700683 / DSM 15641 / CCUG 43107 / 12-3)</name>
    <dbReference type="NCBI Taxonomy" id="469378"/>
    <lineage>
        <taxon>Bacteria</taxon>
        <taxon>Bacillati</taxon>
        <taxon>Actinomycetota</taxon>
        <taxon>Coriobacteriia</taxon>
        <taxon>Eggerthellales</taxon>
        <taxon>Eggerthellaceae</taxon>
        <taxon>Cryptobacterium</taxon>
    </lineage>
</organism>
<gene>
    <name evidence="1" type="ordered locus">Ccur_12780</name>
</gene>
<sequence>MKTQLKTQGKVLGFSNRMDRLSYEQFISNRLEDQAICGLMVVSSHRHTFLPISPALKKELIIKIKGLRYFWAR</sequence>
<proteinExistence type="predicted"/>
<dbReference type="HOGENOM" id="CLU_2698428_0_0_11"/>
<dbReference type="KEGG" id="ccu:Ccur_12780"/>
<accession>C7ML10</accession>
<evidence type="ECO:0000313" key="2">
    <source>
        <dbReference type="Proteomes" id="UP000000954"/>
    </source>
</evidence>
<dbReference type="Proteomes" id="UP000000954">
    <property type="component" value="Chromosome"/>
</dbReference>
<dbReference type="AlphaFoldDB" id="C7ML10"/>
<name>C7ML10_CRYCD</name>
<keyword evidence="2" id="KW-1185">Reference proteome</keyword>
<protein>
    <submittedName>
        <fullName evidence="1">Uncharacterized protein</fullName>
    </submittedName>
</protein>
<reference evidence="1 2" key="1">
    <citation type="journal article" date="2009" name="Stand. Genomic Sci.">
        <title>Complete genome sequence of Cryptobacterium curtum type strain (12-3).</title>
        <authorList>
            <person name="Mavrommatis K."/>
            <person name="Pukall R."/>
            <person name="Rohde C."/>
            <person name="Chen F."/>
            <person name="Sims D."/>
            <person name="Brettin T."/>
            <person name="Kuske C."/>
            <person name="Detter J.C."/>
            <person name="Han C."/>
            <person name="Lapidus A."/>
            <person name="Copeland A."/>
            <person name="Glavina Del Rio T."/>
            <person name="Nolan M."/>
            <person name="Lucas S."/>
            <person name="Tice H."/>
            <person name="Cheng J.F."/>
            <person name="Bruce D."/>
            <person name="Goodwin L."/>
            <person name="Pitluck S."/>
            <person name="Ovchinnikova G."/>
            <person name="Pati A."/>
            <person name="Ivanova N."/>
            <person name="Chen A."/>
            <person name="Palaniappan K."/>
            <person name="Chain P."/>
            <person name="D'haeseleer P."/>
            <person name="Goker M."/>
            <person name="Bristow J."/>
            <person name="Eisen J.A."/>
            <person name="Markowitz V."/>
            <person name="Hugenholtz P."/>
            <person name="Rohde M."/>
            <person name="Klenk H.P."/>
            <person name="Kyrpides N.C."/>
        </authorList>
    </citation>
    <scope>NUCLEOTIDE SEQUENCE [LARGE SCALE GENOMIC DNA]</scope>
    <source>
        <strain evidence="2">ATCC 700683 / DSM 15641 / 12-3</strain>
    </source>
</reference>
<evidence type="ECO:0000313" key="1">
    <source>
        <dbReference type="EMBL" id="ACU94957.1"/>
    </source>
</evidence>
<dbReference type="STRING" id="469378.Ccur_12780"/>
<dbReference type="EMBL" id="CP001682">
    <property type="protein sequence ID" value="ACU94957.1"/>
    <property type="molecule type" value="Genomic_DNA"/>
</dbReference>